<dbReference type="SMART" id="SM00354">
    <property type="entry name" value="HTH_LACI"/>
    <property type="match status" value="1"/>
</dbReference>
<dbReference type="SUPFAM" id="SSF53822">
    <property type="entry name" value="Periplasmic binding protein-like I"/>
    <property type="match status" value="1"/>
</dbReference>
<dbReference type="EMBL" id="VDCQ01000022">
    <property type="protein sequence ID" value="TNJ65041.1"/>
    <property type="molecule type" value="Genomic_DNA"/>
</dbReference>
<accession>A0A5C4T7Q6</accession>
<dbReference type="GO" id="GO:0000976">
    <property type="term" value="F:transcription cis-regulatory region binding"/>
    <property type="evidence" value="ECO:0007669"/>
    <property type="project" value="TreeGrafter"/>
</dbReference>
<dbReference type="InterPro" id="IPR046335">
    <property type="entry name" value="LacI/GalR-like_sensor"/>
</dbReference>
<dbReference type="Proteomes" id="UP000307943">
    <property type="component" value="Unassembled WGS sequence"/>
</dbReference>
<dbReference type="GO" id="GO:0003700">
    <property type="term" value="F:DNA-binding transcription factor activity"/>
    <property type="evidence" value="ECO:0007669"/>
    <property type="project" value="TreeGrafter"/>
</dbReference>
<evidence type="ECO:0000259" key="4">
    <source>
        <dbReference type="PROSITE" id="PS50932"/>
    </source>
</evidence>
<reference evidence="5 6" key="1">
    <citation type="submission" date="2019-05" db="EMBL/GenBank/DDBJ databases">
        <title>We sequenced the genome of Paenibacillus hemerocallicola KCTC 33185 for further insight into its adaptation and study the phylogeny of Paenibacillus.</title>
        <authorList>
            <person name="Narsing Rao M.P."/>
        </authorList>
    </citation>
    <scope>NUCLEOTIDE SEQUENCE [LARGE SCALE GENOMIC DNA]</scope>
    <source>
        <strain evidence="5 6">KCTC 33185</strain>
    </source>
</reference>
<dbReference type="PROSITE" id="PS00356">
    <property type="entry name" value="HTH_LACI_1"/>
    <property type="match status" value="1"/>
</dbReference>
<dbReference type="OrthoDB" id="2569178at2"/>
<dbReference type="SUPFAM" id="SSF47413">
    <property type="entry name" value="lambda repressor-like DNA-binding domains"/>
    <property type="match status" value="1"/>
</dbReference>
<evidence type="ECO:0000256" key="1">
    <source>
        <dbReference type="ARBA" id="ARBA00023015"/>
    </source>
</evidence>
<dbReference type="Gene3D" id="1.10.260.40">
    <property type="entry name" value="lambda repressor-like DNA-binding domains"/>
    <property type="match status" value="1"/>
</dbReference>
<dbReference type="InterPro" id="IPR010982">
    <property type="entry name" value="Lambda_DNA-bd_dom_sf"/>
</dbReference>
<dbReference type="InterPro" id="IPR000843">
    <property type="entry name" value="HTH_LacI"/>
</dbReference>
<keyword evidence="1" id="KW-0805">Transcription regulation</keyword>
<evidence type="ECO:0000313" key="5">
    <source>
        <dbReference type="EMBL" id="TNJ65041.1"/>
    </source>
</evidence>
<dbReference type="CDD" id="cd01392">
    <property type="entry name" value="HTH_LacI"/>
    <property type="match status" value="1"/>
</dbReference>
<dbReference type="Pfam" id="PF00356">
    <property type="entry name" value="LacI"/>
    <property type="match status" value="1"/>
</dbReference>
<feature type="domain" description="HTH lacI-type" evidence="4">
    <location>
        <begin position="2"/>
        <end position="58"/>
    </location>
</feature>
<dbReference type="Gene3D" id="3.40.50.2300">
    <property type="match status" value="2"/>
</dbReference>
<proteinExistence type="predicted"/>
<evidence type="ECO:0000256" key="3">
    <source>
        <dbReference type="ARBA" id="ARBA00023163"/>
    </source>
</evidence>
<dbReference type="CDD" id="cd06267">
    <property type="entry name" value="PBP1_LacI_sugar_binding-like"/>
    <property type="match status" value="1"/>
</dbReference>
<sequence>MTSMNDIAKLAGVSKATVSLALADHPRISEETKAKIRTIAQQLGYMQRPSSAKSDVAEPRRKAGISIGVLYVGGNQSFAQGFFRDTLMGICGEGARNHAHVVVIGMHASGEDTDTDDLYGKVMESGVEGIIVISSTPKLYGFDRLVERDFPMVFVGNRRLADRDHALHSVSSDNYDGGVMATEHLLGLGHRKLAVVVGRRPLTWETDRLNGFFSALRAAGIAAGEEAVVRVTNSYDPEESGWKQLEQMGATAVFATNSLLGHMTLRHSRNIGKSVPEELSLIVFDDTAFFPLENPPVTVVKQDMESLGTLSAKMLLDLIDNPGQPARQVLISASLAERASCAPPAQVDISK</sequence>
<dbReference type="PANTHER" id="PTHR30146">
    <property type="entry name" value="LACI-RELATED TRANSCRIPTIONAL REPRESSOR"/>
    <property type="match status" value="1"/>
</dbReference>
<dbReference type="InterPro" id="IPR028082">
    <property type="entry name" value="Peripla_BP_I"/>
</dbReference>
<organism evidence="5 6">
    <name type="scientific">Paenibacillus hemerocallicola</name>
    <dbReference type="NCBI Taxonomy" id="1172614"/>
    <lineage>
        <taxon>Bacteria</taxon>
        <taxon>Bacillati</taxon>
        <taxon>Bacillota</taxon>
        <taxon>Bacilli</taxon>
        <taxon>Bacillales</taxon>
        <taxon>Paenibacillaceae</taxon>
        <taxon>Paenibacillus</taxon>
    </lineage>
</organism>
<dbReference type="Pfam" id="PF13377">
    <property type="entry name" value="Peripla_BP_3"/>
    <property type="match status" value="1"/>
</dbReference>
<keyword evidence="3" id="KW-0804">Transcription</keyword>
<dbReference type="AlphaFoldDB" id="A0A5C4T7Q6"/>
<evidence type="ECO:0000313" key="6">
    <source>
        <dbReference type="Proteomes" id="UP000307943"/>
    </source>
</evidence>
<dbReference type="RefSeq" id="WP_139603381.1">
    <property type="nucleotide sequence ID" value="NZ_VDCQ01000022.1"/>
</dbReference>
<keyword evidence="6" id="KW-1185">Reference proteome</keyword>
<comment type="caution">
    <text evidence="5">The sequence shown here is derived from an EMBL/GenBank/DDBJ whole genome shotgun (WGS) entry which is preliminary data.</text>
</comment>
<dbReference type="PANTHER" id="PTHR30146:SF109">
    <property type="entry name" value="HTH-TYPE TRANSCRIPTIONAL REGULATOR GALS"/>
    <property type="match status" value="1"/>
</dbReference>
<keyword evidence="2" id="KW-0238">DNA-binding</keyword>
<gene>
    <name evidence="5" type="ORF">FE784_16770</name>
</gene>
<evidence type="ECO:0000256" key="2">
    <source>
        <dbReference type="ARBA" id="ARBA00023125"/>
    </source>
</evidence>
<name>A0A5C4T7Q6_9BACL</name>
<protein>
    <submittedName>
        <fullName evidence="5">LacI family transcriptional regulator</fullName>
    </submittedName>
</protein>
<dbReference type="PROSITE" id="PS50932">
    <property type="entry name" value="HTH_LACI_2"/>
    <property type="match status" value="1"/>
</dbReference>